<evidence type="ECO:0000256" key="4">
    <source>
        <dbReference type="ARBA" id="ARBA00022475"/>
    </source>
</evidence>
<evidence type="ECO:0000256" key="5">
    <source>
        <dbReference type="ARBA" id="ARBA00022553"/>
    </source>
</evidence>
<keyword evidence="5 15" id="KW-0597">Phosphoprotein</keyword>
<dbReference type="Pfam" id="PF00072">
    <property type="entry name" value="Response_reg"/>
    <property type="match status" value="1"/>
</dbReference>
<evidence type="ECO:0000256" key="10">
    <source>
        <dbReference type="ARBA" id="ARBA00022840"/>
    </source>
</evidence>
<dbReference type="Gene3D" id="3.40.50.2300">
    <property type="match status" value="1"/>
</dbReference>
<keyword evidence="7 16" id="KW-0812">Transmembrane</keyword>
<dbReference type="RefSeq" id="WP_338290875.1">
    <property type="nucleotide sequence ID" value="NZ_AP027272.1"/>
</dbReference>
<dbReference type="EC" id="2.7.13.3" evidence="3"/>
<dbReference type="Gene3D" id="3.30.565.10">
    <property type="entry name" value="Histidine kinase-like ATPase, C-terminal domain"/>
    <property type="match status" value="1"/>
</dbReference>
<dbReference type="CDD" id="cd17546">
    <property type="entry name" value="REC_hyHK_CKI1_RcsC-like"/>
    <property type="match status" value="1"/>
</dbReference>
<evidence type="ECO:0000259" key="18">
    <source>
        <dbReference type="PROSITE" id="PS50110"/>
    </source>
</evidence>
<evidence type="ECO:0000256" key="13">
    <source>
        <dbReference type="ARBA" id="ARBA00023136"/>
    </source>
</evidence>
<dbReference type="Pfam" id="PF00512">
    <property type="entry name" value="HisKA"/>
    <property type="match status" value="1"/>
</dbReference>
<keyword evidence="12" id="KW-0902">Two-component regulatory system</keyword>
<dbReference type="FunFam" id="3.30.565.10:FF:000010">
    <property type="entry name" value="Sensor histidine kinase RcsC"/>
    <property type="match status" value="1"/>
</dbReference>
<evidence type="ECO:0000256" key="9">
    <source>
        <dbReference type="ARBA" id="ARBA00022777"/>
    </source>
</evidence>
<evidence type="ECO:0000259" key="17">
    <source>
        <dbReference type="PROSITE" id="PS50109"/>
    </source>
</evidence>
<keyword evidence="9" id="KW-0418">Kinase</keyword>
<comment type="subcellular location">
    <subcellularLocation>
        <location evidence="2">Cell membrane</location>
        <topology evidence="2">Multi-pass membrane protein</topology>
    </subcellularLocation>
</comment>
<keyword evidence="10" id="KW-0067">ATP-binding</keyword>
<dbReference type="GO" id="GO:0000155">
    <property type="term" value="F:phosphorelay sensor kinase activity"/>
    <property type="evidence" value="ECO:0007669"/>
    <property type="project" value="InterPro"/>
</dbReference>
<feature type="domain" description="Histidine kinase" evidence="17">
    <location>
        <begin position="435"/>
        <end position="652"/>
    </location>
</feature>
<dbReference type="Pfam" id="PF07695">
    <property type="entry name" value="7TMR-DISM_7TM"/>
    <property type="match status" value="1"/>
</dbReference>
<evidence type="ECO:0000256" key="6">
    <source>
        <dbReference type="ARBA" id="ARBA00022679"/>
    </source>
</evidence>
<dbReference type="InterPro" id="IPR036641">
    <property type="entry name" value="HPT_dom_sf"/>
</dbReference>
<dbReference type="SUPFAM" id="SSF52172">
    <property type="entry name" value="CheY-like"/>
    <property type="match status" value="1"/>
</dbReference>
<feature type="transmembrane region" description="Helical" evidence="16">
    <location>
        <begin position="276"/>
        <end position="294"/>
    </location>
</feature>
<dbReference type="SUPFAM" id="SSF47226">
    <property type="entry name" value="Histidine-containing phosphotransfer domain, HPT domain"/>
    <property type="match status" value="1"/>
</dbReference>
<evidence type="ECO:0000313" key="21">
    <source>
        <dbReference type="Proteomes" id="UP001333710"/>
    </source>
</evidence>
<dbReference type="InterPro" id="IPR005467">
    <property type="entry name" value="His_kinase_dom"/>
</dbReference>
<evidence type="ECO:0000256" key="12">
    <source>
        <dbReference type="ARBA" id="ARBA00023012"/>
    </source>
</evidence>
<dbReference type="PROSITE" id="PS50110">
    <property type="entry name" value="RESPONSE_REGULATORY"/>
    <property type="match status" value="1"/>
</dbReference>
<dbReference type="InterPro" id="IPR003661">
    <property type="entry name" value="HisK_dim/P_dom"/>
</dbReference>
<name>A0AA48HDG5_9ALTE</name>
<dbReference type="Gene3D" id="1.20.120.160">
    <property type="entry name" value="HPT domain"/>
    <property type="match status" value="1"/>
</dbReference>
<feature type="modified residue" description="Phosphohistidine" evidence="14">
    <location>
        <position position="850"/>
    </location>
</feature>
<feature type="transmembrane region" description="Helical" evidence="16">
    <location>
        <begin position="212"/>
        <end position="237"/>
    </location>
</feature>
<dbReference type="PANTHER" id="PTHR45339">
    <property type="entry name" value="HYBRID SIGNAL TRANSDUCTION HISTIDINE KINASE J"/>
    <property type="match status" value="1"/>
</dbReference>
<evidence type="ECO:0000256" key="16">
    <source>
        <dbReference type="SAM" id="Phobius"/>
    </source>
</evidence>
<feature type="transmembrane region" description="Helical" evidence="16">
    <location>
        <begin position="184"/>
        <end position="205"/>
    </location>
</feature>
<evidence type="ECO:0000256" key="3">
    <source>
        <dbReference type="ARBA" id="ARBA00012438"/>
    </source>
</evidence>
<dbReference type="GO" id="GO:0005886">
    <property type="term" value="C:plasma membrane"/>
    <property type="evidence" value="ECO:0007669"/>
    <property type="project" value="UniProtKB-SubCell"/>
</dbReference>
<feature type="modified residue" description="4-aspartylphosphate" evidence="15">
    <location>
        <position position="735"/>
    </location>
</feature>
<evidence type="ECO:0000256" key="1">
    <source>
        <dbReference type="ARBA" id="ARBA00000085"/>
    </source>
</evidence>
<keyword evidence="11 16" id="KW-1133">Transmembrane helix</keyword>
<dbReference type="PRINTS" id="PR00344">
    <property type="entry name" value="BCTRLSENSOR"/>
</dbReference>
<dbReference type="PROSITE" id="PS50894">
    <property type="entry name" value="HPT"/>
    <property type="match status" value="1"/>
</dbReference>
<dbReference type="SMART" id="SM00388">
    <property type="entry name" value="HisKA"/>
    <property type="match status" value="1"/>
</dbReference>
<dbReference type="SUPFAM" id="SSF55874">
    <property type="entry name" value="ATPase domain of HSP90 chaperone/DNA topoisomerase II/histidine kinase"/>
    <property type="match status" value="1"/>
</dbReference>
<keyword evidence="6" id="KW-0808">Transferase</keyword>
<feature type="domain" description="Response regulatory" evidence="18">
    <location>
        <begin position="686"/>
        <end position="800"/>
    </location>
</feature>
<gene>
    <name evidence="20" type="ORF">MACH26_04940</name>
</gene>
<feature type="domain" description="HPt" evidence="19">
    <location>
        <begin position="811"/>
        <end position="911"/>
    </location>
</feature>
<evidence type="ECO:0000256" key="2">
    <source>
        <dbReference type="ARBA" id="ARBA00004651"/>
    </source>
</evidence>
<feature type="transmembrane region" description="Helical" evidence="16">
    <location>
        <begin position="330"/>
        <end position="350"/>
    </location>
</feature>
<sequence>MAQLQRQIIYGLLLIGYLCYVPFTLANTELNTFELSHTSNVLPVEDLTYFQLESSELPNSRAQLMSWLNSLSALETPQAAEDRLVAATKLLNTTQHTRWFINPFSPVAETVSVYFYQKDGLQTGTSGLHHTSEIALQQGSYIDIPTGVTGTLLLVFDSDFYLAPVKVNLFSATEVDEKLKSKSVIQVLALGMLIALSVYNLFLYYASRAKAYLYFTLCSAVLAFAWANIIGIIKLFFLILPEYWLLPPFLISAAFSILFTRDFLDLNSISSRLDSTLMLFFWLCFVLVPITAFAPYSGILVVYATVSIVIITSIGAGIIGWRRGYHPSRFFVFAYCAFAIQSILWTLAFLLPEIHIAVSINFIGLLSSTTGCILLSLALAAKVSLITGENRRLASSLEQKVYERTEALAEANVALEHLISELQEASSAKSHFLANMSHEIRTPLTAIIGYAEGILQGDINRDEQERVLRVIAENGNHLLHIISDILDISKIEADKLEYEMQPCSVLEVLAQVEGVMAKRARDKGLDFALHYHFPLPSEVVTDPYRFRQILLNLSNNAIKFTELGSVTVNVAWLENKLSVSVEDTGVGMSEEKLAAVFDPFEQGGASIARQFGGTGLGLSISRRLAQGLGGDISAKSIPGKGSGFTVNIAAPPTATSEMLHTIAAIDDSVVASPQDTSDVPDFSGAKVLLVDDHPNNRDLIKIILNRMNVTVVEAEDGDIALQKVLEQEYDLILMDIQMPRMKGDEATEQLRSYGYELPIIALTANNMKHEIESYLSKGFNDHLAKPIVRQDFIATLSKYLNAKGSTESLFSNDEMLGLVRDYHADLLQQAVDLEHCWSAGDLQKAEEIAHRIKGAAGSFGFGLLGDKFALLEQLLKEQEQEKAQTTYIEAMSLTNLICNVSSVDIPRGVVSCDMDIELLLSELQNFINRLKDELEQIFSCLARGENNIARLYLNRILPKASKLGWTRLQEELQELLSLVQKPTSEAAQFSVIEKAIWLEVDHLKSDLANHHF</sequence>
<dbReference type="FunFam" id="1.10.287.130:FF:000001">
    <property type="entry name" value="Two-component sensor histidine kinase"/>
    <property type="match status" value="1"/>
</dbReference>
<dbReference type="SMART" id="SM00448">
    <property type="entry name" value="REC"/>
    <property type="match status" value="1"/>
</dbReference>
<dbReference type="InterPro" id="IPR011006">
    <property type="entry name" value="CheY-like_superfamily"/>
</dbReference>
<dbReference type="SUPFAM" id="SSF47384">
    <property type="entry name" value="Homodimeric domain of signal transducing histidine kinase"/>
    <property type="match status" value="1"/>
</dbReference>
<dbReference type="Pfam" id="PF01627">
    <property type="entry name" value="Hpt"/>
    <property type="match status" value="1"/>
</dbReference>
<organism evidence="20 21">
    <name type="scientific">Planctobacterium marinum</name>
    <dbReference type="NCBI Taxonomy" id="1631968"/>
    <lineage>
        <taxon>Bacteria</taxon>
        <taxon>Pseudomonadati</taxon>
        <taxon>Pseudomonadota</taxon>
        <taxon>Gammaproteobacteria</taxon>
        <taxon>Alteromonadales</taxon>
        <taxon>Alteromonadaceae</taxon>
        <taxon>Planctobacterium</taxon>
    </lineage>
</organism>
<keyword evidence="21" id="KW-1185">Reference proteome</keyword>
<dbReference type="PROSITE" id="PS50109">
    <property type="entry name" value="HIS_KIN"/>
    <property type="match status" value="1"/>
</dbReference>
<dbReference type="CDD" id="cd00088">
    <property type="entry name" value="HPT"/>
    <property type="match status" value="1"/>
</dbReference>
<evidence type="ECO:0000256" key="7">
    <source>
        <dbReference type="ARBA" id="ARBA00022692"/>
    </source>
</evidence>
<reference evidence="20" key="1">
    <citation type="submission" date="2023-01" db="EMBL/GenBank/DDBJ databases">
        <title>Complete genome sequence of Planctobacterium marinum strain Dej080120_11.</title>
        <authorList>
            <person name="Ueki S."/>
            <person name="Maruyama F."/>
        </authorList>
    </citation>
    <scope>NUCLEOTIDE SEQUENCE</scope>
    <source>
        <strain evidence="20">Dej080120_11</strain>
    </source>
</reference>
<keyword evidence="4" id="KW-1003">Cell membrane</keyword>
<dbReference type="KEGG" id="pmaw:MACH26_04940"/>
<evidence type="ECO:0000313" key="20">
    <source>
        <dbReference type="EMBL" id="BDX04973.1"/>
    </source>
</evidence>
<evidence type="ECO:0000259" key="19">
    <source>
        <dbReference type="PROSITE" id="PS50894"/>
    </source>
</evidence>
<accession>A0AA48HDG5</accession>
<protein>
    <recommendedName>
        <fullName evidence="3">histidine kinase</fullName>
        <ecNumber evidence="3">2.7.13.3</ecNumber>
    </recommendedName>
</protein>
<dbReference type="InterPro" id="IPR011623">
    <property type="entry name" value="7TMR_DISM_rcpt_extracell_dom1"/>
</dbReference>
<evidence type="ECO:0000256" key="8">
    <source>
        <dbReference type="ARBA" id="ARBA00022741"/>
    </source>
</evidence>
<comment type="catalytic activity">
    <reaction evidence="1">
        <text>ATP + protein L-histidine = ADP + protein N-phospho-L-histidine.</text>
        <dbReference type="EC" id="2.7.13.3"/>
    </reaction>
</comment>
<evidence type="ECO:0000256" key="14">
    <source>
        <dbReference type="PROSITE-ProRule" id="PRU00110"/>
    </source>
</evidence>
<dbReference type="InterPro" id="IPR036890">
    <property type="entry name" value="HATPase_C_sf"/>
</dbReference>
<dbReference type="PANTHER" id="PTHR45339:SF1">
    <property type="entry name" value="HYBRID SIGNAL TRANSDUCTION HISTIDINE KINASE J"/>
    <property type="match status" value="1"/>
</dbReference>
<feature type="transmembrane region" description="Helical" evidence="16">
    <location>
        <begin position="300"/>
        <end position="321"/>
    </location>
</feature>
<dbReference type="CDD" id="cd00082">
    <property type="entry name" value="HisKA"/>
    <property type="match status" value="1"/>
</dbReference>
<keyword evidence="13 16" id="KW-0472">Membrane</keyword>
<dbReference type="InterPro" id="IPR004358">
    <property type="entry name" value="Sig_transdc_His_kin-like_C"/>
</dbReference>
<dbReference type="Gene3D" id="1.10.287.130">
    <property type="match status" value="1"/>
</dbReference>
<dbReference type="EMBL" id="AP027272">
    <property type="protein sequence ID" value="BDX04973.1"/>
    <property type="molecule type" value="Genomic_DNA"/>
</dbReference>
<proteinExistence type="predicted"/>
<dbReference type="InterPro" id="IPR003594">
    <property type="entry name" value="HATPase_dom"/>
</dbReference>
<dbReference type="InterPro" id="IPR001789">
    <property type="entry name" value="Sig_transdc_resp-reg_receiver"/>
</dbReference>
<dbReference type="AlphaFoldDB" id="A0AA48HDG5"/>
<feature type="transmembrane region" description="Helical" evidence="16">
    <location>
        <begin position="7"/>
        <end position="26"/>
    </location>
</feature>
<dbReference type="InterPro" id="IPR036097">
    <property type="entry name" value="HisK_dim/P_sf"/>
</dbReference>
<keyword evidence="8" id="KW-0547">Nucleotide-binding</keyword>
<evidence type="ECO:0000256" key="11">
    <source>
        <dbReference type="ARBA" id="ARBA00022989"/>
    </source>
</evidence>
<dbReference type="SMART" id="SM00387">
    <property type="entry name" value="HATPase_c"/>
    <property type="match status" value="1"/>
</dbReference>
<dbReference type="Pfam" id="PF02518">
    <property type="entry name" value="HATPase_c"/>
    <property type="match status" value="1"/>
</dbReference>
<feature type="transmembrane region" description="Helical" evidence="16">
    <location>
        <begin position="243"/>
        <end position="264"/>
    </location>
</feature>
<dbReference type="InterPro" id="IPR008207">
    <property type="entry name" value="Sig_transdc_His_kin_Hpt_dom"/>
</dbReference>
<dbReference type="CDD" id="cd16922">
    <property type="entry name" value="HATPase_EvgS-ArcB-TorS-like"/>
    <property type="match status" value="1"/>
</dbReference>
<dbReference type="Proteomes" id="UP001333710">
    <property type="component" value="Chromosome"/>
</dbReference>
<dbReference type="GO" id="GO:0005524">
    <property type="term" value="F:ATP binding"/>
    <property type="evidence" value="ECO:0007669"/>
    <property type="project" value="UniProtKB-KW"/>
</dbReference>
<evidence type="ECO:0000256" key="15">
    <source>
        <dbReference type="PROSITE-ProRule" id="PRU00169"/>
    </source>
</evidence>